<dbReference type="AlphaFoldDB" id="A0A210PP29"/>
<accession>A0A210PP29</accession>
<comment type="caution">
    <text evidence="2">The sequence shown here is derived from an EMBL/GenBank/DDBJ whole genome shotgun (WGS) entry which is preliminary data.</text>
</comment>
<feature type="region of interest" description="Disordered" evidence="1">
    <location>
        <begin position="169"/>
        <end position="201"/>
    </location>
</feature>
<dbReference type="Proteomes" id="UP000242188">
    <property type="component" value="Unassembled WGS sequence"/>
</dbReference>
<dbReference type="STRING" id="6573.A0A210PP29"/>
<evidence type="ECO:0000313" key="3">
    <source>
        <dbReference type="Proteomes" id="UP000242188"/>
    </source>
</evidence>
<reference evidence="2 3" key="1">
    <citation type="journal article" date="2017" name="Nat. Ecol. Evol.">
        <title>Scallop genome provides insights into evolution of bilaterian karyotype and development.</title>
        <authorList>
            <person name="Wang S."/>
            <person name="Zhang J."/>
            <person name="Jiao W."/>
            <person name="Li J."/>
            <person name="Xun X."/>
            <person name="Sun Y."/>
            <person name="Guo X."/>
            <person name="Huan P."/>
            <person name="Dong B."/>
            <person name="Zhang L."/>
            <person name="Hu X."/>
            <person name="Sun X."/>
            <person name="Wang J."/>
            <person name="Zhao C."/>
            <person name="Wang Y."/>
            <person name="Wang D."/>
            <person name="Huang X."/>
            <person name="Wang R."/>
            <person name="Lv J."/>
            <person name="Li Y."/>
            <person name="Zhang Z."/>
            <person name="Liu B."/>
            <person name="Lu W."/>
            <person name="Hui Y."/>
            <person name="Liang J."/>
            <person name="Zhou Z."/>
            <person name="Hou R."/>
            <person name="Li X."/>
            <person name="Liu Y."/>
            <person name="Li H."/>
            <person name="Ning X."/>
            <person name="Lin Y."/>
            <person name="Zhao L."/>
            <person name="Xing Q."/>
            <person name="Dou J."/>
            <person name="Li Y."/>
            <person name="Mao J."/>
            <person name="Guo H."/>
            <person name="Dou H."/>
            <person name="Li T."/>
            <person name="Mu C."/>
            <person name="Jiang W."/>
            <person name="Fu Q."/>
            <person name="Fu X."/>
            <person name="Miao Y."/>
            <person name="Liu J."/>
            <person name="Yu Q."/>
            <person name="Li R."/>
            <person name="Liao H."/>
            <person name="Li X."/>
            <person name="Kong Y."/>
            <person name="Jiang Z."/>
            <person name="Chourrout D."/>
            <person name="Li R."/>
            <person name="Bao Z."/>
        </authorList>
    </citation>
    <scope>NUCLEOTIDE SEQUENCE [LARGE SCALE GENOMIC DNA]</scope>
    <source>
        <strain evidence="2 3">PY_sf001</strain>
    </source>
</reference>
<organism evidence="2 3">
    <name type="scientific">Mizuhopecten yessoensis</name>
    <name type="common">Japanese scallop</name>
    <name type="synonym">Patinopecten yessoensis</name>
    <dbReference type="NCBI Taxonomy" id="6573"/>
    <lineage>
        <taxon>Eukaryota</taxon>
        <taxon>Metazoa</taxon>
        <taxon>Spiralia</taxon>
        <taxon>Lophotrochozoa</taxon>
        <taxon>Mollusca</taxon>
        <taxon>Bivalvia</taxon>
        <taxon>Autobranchia</taxon>
        <taxon>Pteriomorphia</taxon>
        <taxon>Pectinida</taxon>
        <taxon>Pectinoidea</taxon>
        <taxon>Pectinidae</taxon>
        <taxon>Mizuhopecten</taxon>
    </lineage>
</organism>
<gene>
    <name evidence="2" type="ORF">KP79_PYT10608</name>
</gene>
<name>A0A210PP29_MIZYE</name>
<evidence type="ECO:0000256" key="1">
    <source>
        <dbReference type="SAM" id="MobiDB-lite"/>
    </source>
</evidence>
<sequence>MDLSWSHHLKTDAPTLVKNVRSEVKKHMDFITSNMGKLDNVSRALNEGHRMLGNILCQKCLGAVKSKRIEMQSKNETSHKKKKLMKLSPECQQVVNEITNVFMKLERSQSENRGNEEYCTLEEYYQQEMVEMENMHIEKILNIHDEMREKENEYKKDIKDKEAEVRNVRKQLEDMTTERDDGKRRNDAMSKKLQSYDKTESELRELKNEHKRLKEDLDRKECNIKKQKRELDTKEEDIRRYRPSSSGYITGSFAGNKELARLKEELNSSDKELQTLRKENENLKLERGDLLQQNGKLQDEKYSLKETIDSRDEELQKSRRDNENLKLEQIELIGSLQDEKRSLKEKLGGTVDELNSRKSQLEVLLKAKRKQIVMGLWKERSGMGKTMVDIITKELIRSVGGQLGRDNIDLTIRPCKTTSDISGAPLLVLCLNMSRIGTNIQDAIEGIQADRTNVFVLVLHHTNKDNLSSLTPTSLRVTGSELRKLGGIIDMAFSSDSGLYECDLNNNAAEKITSIMRKYMTV</sequence>
<keyword evidence="3" id="KW-1185">Reference proteome</keyword>
<protein>
    <submittedName>
        <fullName evidence="2">Uncharacterized protein</fullName>
    </submittedName>
</protein>
<proteinExistence type="predicted"/>
<dbReference type="Gene3D" id="1.10.287.1490">
    <property type="match status" value="1"/>
</dbReference>
<evidence type="ECO:0000313" key="2">
    <source>
        <dbReference type="EMBL" id="OWF38233.1"/>
    </source>
</evidence>
<dbReference type="PANTHER" id="PTHR34488">
    <property type="entry name" value="SI:CH211-245H14.1-RELATED"/>
    <property type="match status" value="1"/>
</dbReference>
<dbReference type="EMBL" id="NEDP02005570">
    <property type="protein sequence ID" value="OWF38233.1"/>
    <property type="molecule type" value="Genomic_DNA"/>
</dbReference>
<dbReference type="PANTHER" id="PTHR34488:SF1">
    <property type="entry name" value="SI:CH211-245H14.1-RELATED"/>
    <property type="match status" value="1"/>
</dbReference>